<reference evidence="2" key="1">
    <citation type="journal article" date="2019" name="Int. J. Syst. Evol. Microbiol.">
        <title>The Global Catalogue of Microorganisms (GCM) 10K type strain sequencing project: providing services to taxonomists for standard genome sequencing and annotation.</title>
        <authorList>
            <consortium name="The Broad Institute Genomics Platform"/>
            <consortium name="The Broad Institute Genome Sequencing Center for Infectious Disease"/>
            <person name="Wu L."/>
            <person name="Ma J."/>
        </authorList>
    </citation>
    <scope>NUCLEOTIDE SEQUENCE [LARGE SCALE GENOMIC DNA]</scope>
    <source>
        <strain evidence="2">JCM 31696</strain>
    </source>
</reference>
<dbReference type="EMBL" id="JBHTIR010003502">
    <property type="protein sequence ID" value="MFD0855306.1"/>
    <property type="molecule type" value="Genomic_DNA"/>
</dbReference>
<comment type="caution">
    <text evidence="1">The sequence shown here is derived from an EMBL/GenBank/DDBJ whole genome shotgun (WGS) entry which is preliminary data.</text>
</comment>
<keyword evidence="2" id="KW-1185">Reference proteome</keyword>
<dbReference type="SUPFAM" id="SSF48498">
    <property type="entry name" value="Tetracyclin repressor-like, C-terminal domain"/>
    <property type="match status" value="1"/>
</dbReference>
<organism evidence="1 2">
    <name type="scientific">Actinomadura adrarensis</name>
    <dbReference type="NCBI Taxonomy" id="1819600"/>
    <lineage>
        <taxon>Bacteria</taxon>
        <taxon>Bacillati</taxon>
        <taxon>Actinomycetota</taxon>
        <taxon>Actinomycetes</taxon>
        <taxon>Streptosporangiales</taxon>
        <taxon>Thermomonosporaceae</taxon>
        <taxon>Actinomadura</taxon>
    </lineage>
</organism>
<accession>A0ABW3CL67</accession>
<sequence>DGEEGAAERLRKERLALESLPPGRYPHLSAVAGGLERLPDLTGYYSFGIDLLLSAVEAKAPH</sequence>
<protein>
    <submittedName>
        <fullName evidence="1">TetR family transcriptional regulator</fullName>
    </submittedName>
</protein>
<dbReference type="Proteomes" id="UP001597083">
    <property type="component" value="Unassembled WGS sequence"/>
</dbReference>
<dbReference type="Gene3D" id="1.10.357.10">
    <property type="entry name" value="Tetracycline Repressor, domain 2"/>
    <property type="match status" value="1"/>
</dbReference>
<evidence type="ECO:0000313" key="2">
    <source>
        <dbReference type="Proteomes" id="UP001597083"/>
    </source>
</evidence>
<gene>
    <name evidence="1" type="ORF">ACFQ07_23905</name>
</gene>
<proteinExistence type="predicted"/>
<evidence type="ECO:0000313" key="1">
    <source>
        <dbReference type="EMBL" id="MFD0855306.1"/>
    </source>
</evidence>
<name>A0ABW3CL67_9ACTN</name>
<dbReference type="InterPro" id="IPR036271">
    <property type="entry name" value="Tet_transcr_reg_TetR-rel_C_sf"/>
</dbReference>
<feature type="non-terminal residue" evidence="1">
    <location>
        <position position="1"/>
    </location>
</feature>